<evidence type="ECO:0000256" key="4">
    <source>
        <dbReference type="ARBA" id="ARBA00022989"/>
    </source>
</evidence>
<feature type="transmembrane region" description="Helical" evidence="6">
    <location>
        <begin position="286"/>
        <end position="309"/>
    </location>
</feature>
<sequence>MENFNSTFTFTNSNLVYGESMEAFDYDDVWIGNNNDSELNCTDPEGHPTSGVDFAFHGVGMTFLALFGIPANVLSVIVLKHNKMKSSLTTLLLGLTISDMFVISTSSLIFSFPSIFDYVNIFPWYNAVFKPACLPYLLPIALIAQMCSVYFTVVVTLERYIAVCIPLKARSFCTQSTARNSSIAVIILSIVYNMPRWFEFKTEEYKSNCTGIIKYYSNVTEMRDNPDYIWYYVNLSYLIVIYLIPFSILLFINIAIYCEAKKQRRCRRNSLSPTLANASASNNEDLALAGMLFGIVITFFACNMLSLVINVMESFEVDGFLSLIPISDFLIIFGCSTNFVFYCLFGNKFRSQLARTLGISKLRIKEGSKDSSSDNNFQMNSNARTVIKFGRNSITSTTSNGNSSARNQSCFKKAMNDTKPNFIENHVNEVSCSQVTVTTYLGD</sequence>
<evidence type="ECO:0000259" key="7">
    <source>
        <dbReference type="PROSITE" id="PS50262"/>
    </source>
</evidence>
<dbReference type="OMA" id="YGESMEA"/>
<reference evidence="8 9" key="1">
    <citation type="journal article" date="2016" name="Genome Biol. Evol.">
        <title>Gene Family Evolution Reflects Adaptation to Soil Environmental Stressors in the Genome of the Collembolan Orchesella cincta.</title>
        <authorList>
            <person name="Faddeeva-Vakhrusheva A."/>
            <person name="Derks M.F."/>
            <person name="Anvar S.Y."/>
            <person name="Agamennone V."/>
            <person name="Suring W."/>
            <person name="Smit S."/>
            <person name="van Straalen N.M."/>
            <person name="Roelofs D."/>
        </authorList>
    </citation>
    <scope>NUCLEOTIDE SEQUENCE [LARGE SCALE GENOMIC DNA]</scope>
    <source>
        <tissue evidence="8">Mixed pool</tissue>
    </source>
</reference>
<dbReference type="InterPro" id="IPR017452">
    <property type="entry name" value="GPCR_Rhodpsn_7TM"/>
</dbReference>
<dbReference type="Proteomes" id="UP000094527">
    <property type="component" value="Unassembled WGS sequence"/>
</dbReference>
<dbReference type="CDD" id="cd14978">
    <property type="entry name" value="7tmA_FMRFamide_R-like"/>
    <property type="match status" value="1"/>
</dbReference>
<feature type="transmembrane region" description="Helical" evidence="6">
    <location>
        <begin position="54"/>
        <end position="79"/>
    </location>
</feature>
<feature type="transmembrane region" description="Helical" evidence="6">
    <location>
        <begin position="321"/>
        <end position="345"/>
    </location>
</feature>
<proteinExistence type="inferred from homology"/>
<dbReference type="GO" id="GO:0016020">
    <property type="term" value="C:membrane"/>
    <property type="evidence" value="ECO:0007669"/>
    <property type="project" value="UniProtKB-SubCell"/>
</dbReference>
<evidence type="ECO:0000256" key="3">
    <source>
        <dbReference type="ARBA" id="ARBA00022692"/>
    </source>
</evidence>
<gene>
    <name evidence="8" type="ORF">Ocin01_18812</name>
</gene>
<feature type="transmembrane region" description="Helical" evidence="6">
    <location>
        <begin position="178"/>
        <end position="198"/>
    </location>
</feature>
<evidence type="ECO:0000313" key="8">
    <source>
        <dbReference type="EMBL" id="ODM87871.1"/>
    </source>
</evidence>
<accession>A0A1D2M4N6</accession>
<dbReference type="PROSITE" id="PS50262">
    <property type="entry name" value="G_PROTEIN_RECEP_F1_2"/>
    <property type="match status" value="1"/>
</dbReference>
<evidence type="ECO:0000256" key="5">
    <source>
        <dbReference type="ARBA" id="ARBA00023136"/>
    </source>
</evidence>
<dbReference type="OrthoDB" id="10011262at2759"/>
<dbReference type="GO" id="GO:0004930">
    <property type="term" value="F:G protein-coupled receptor activity"/>
    <property type="evidence" value="ECO:0007669"/>
    <property type="project" value="InterPro"/>
</dbReference>
<name>A0A1D2M4N6_ORCCI</name>
<keyword evidence="4 6" id="KW-1133">Transmembrane helix</keyword>
<evidence type="ECO:0000256" key="6">
    <source>
        <dbReference type="SAM" id="Phobius"/>
    </source>
</evidence>
<dbReference type="Pfam" id="PF00001">
    <property type="entry name" value="7tm_1"/>
    <property type="match status" value="1"/>
</dbReference>
<dbReference type="Gene3D" id="1.20.1070.10">
    <property type="entry name" value="Rhodopsin 7-helix transmembrane proteins"/>
    <property type="match status" value="1"/>
</dbReference>
<evidence type="ECO:0000256" key="1">
    <source>
        <dbReference type="ARBA" id="ARBA00004370"/>
    </source>
</evidence>
<dbReference type="InterPro" id="IPR000276">
    <property type="entry name" value="GPCR_Rhodpsn"/>
</dbReference>
<comment type="caution">
    <text evidence="8">The sequence shown here is derived from an EMBL/GenBank/DDBJ whole genome shotgun (WGS) entry which is preliminary data.</text>
</comment>
<dbReference type="STRING" id="48709.A0A1D2M4N6"/>
<evidence type="ECO:0000313" key="9">
    <source>
        <dbReference type="Proteomes" id="UP000094527"/>
    </source>
</evidence>
<protein>
    <submittedName>
        <fullName evidence="8">FMRFamide receptor</fullName>
    </submittedName>
</protein>
<evidence type="ECO:0000256" key="2">
    <source>
        <dbReference type="ARBA" id="ARBA00010663"/>
    </source>
</evidence>
<keyword evidence="8" id="KW-0675">Receptor</keyword>
<organism evidence="8 9">
    <name type="scientific">Orchesella cincta</name>
    <name type="common">Springtail</name>
    <name type="synonym">Podura cincta</name>
    <dbReference type="NCBI Taxonomy" id="48709"/>
    <lineage>
        <taxon>Eukaryota</taxon>
        <taxon>Metazoa</taxon>
        <taxon>Ecdysozoa</taxon>
        <taxon>Arthropoda</taxon>
        <taxon>Hexapoda</taxon>
        <taxon>Collembola</taxon>
        <taxon>Entomobryomorpha</taxon>
        <taxon>Entomobryoidea</taxon>
        <taxon>Orchesellidae</taxon>
        <taxon>Orchesellinae</taxon>
        <taxon>Orchesella</taxon>
    </lineage>
</organism>
<feature type="transmembrane region" description="Helical" evidence="6">
    <location>
        <begin position="91"/>
        <end position="116"/>
    </location>
</feature>
<comment type="subcellular location">
    <subcellularLocation>
        <location evidence="1">Membrane</location>
    </subcellularLocation>
</comment>
<dbReference type="SUPFAM" id="SSF81321">
    <property type="entry name" value="Family A G protein-coupled receptor-like"/>
    <property type="match status" value="1"/>
</dbReference>
<dbReference type="AlphaFoldDB" id="A0A1D2M4N6"/>
<dbReference type="EMBL" id="LJIJ01004512">
    <property type="protein sequence ID" value="ODM87871.1"/>
    <property type="molecule type" value="Genomic_DNA"/>
</dbReference>
<feature type="transmembrane region" description="Helical" evidence="6">
    <location>
        <begin position="229"/>
        <end position="258"/>
    </location>
</feature>
<dbReference type="PANTHER" id="PTHR46641">
    <property type="entry name" value="FMRFAMIDE RECEPTOR-RELATED"/>
    <property type="match status" value="1"/>
</dbReference>
<keyword evidence="3 6" id="KW-0812">Transmembrane</keyword>
<dbReference type="PANTHER" id="PTHR46641:SF2">
    <property type="entry name" value="FMRFAMIDE RECEPTOR"/>
    <property type="match status" value="1"/>
</dbReference>
<keyword evidence="5 6" id="KW-0472">Membrane</keyword>
<dbReference type="InterPro" id="IPR052954">
    <property type="entry name" value="GPCR-Ligand_Int"/>
</dbReference>
<feature type="domain" description="G-protein coupled receptors family 1 profile" evidence="7">
    <location>
        <begin position="71"/>
        <end position="342"/>
    </location>
</feature>
<keyword evidence="9" id="KW-1185">Reference proteome</keyword>
<feature type="transmembrane region" description="Helical" evidence="6">
    <location>
        <begin position="136"/>
        <end position="157"/>
    </location>
</feature>
<dbReference type="PRINTS" id="PR00237">
    <property type="entry name" value="GPCRRHODOPSN"/>
</dbReference>
<comment type="similarity">
    <text evidence="2">Belongs to the G-protein coupled receptor 1 family.</text>
</comment>